<feature type="domain" description="CCHC-type" evidence="13">
    <location>
        <begin position="222"/>
        <end position="237"/>
    </location>
</feature>
<gene>
    <name evidence="17" type="ORF">OUZ56_030720</name>
</gene>
<dbReference type="SMART" id="SM00487">
    <property type="entry name" value="DEXDc"/>
    <property type="match status" value="1"/>
</dbReference>
<evidence type="ECO:0000256" key="10">
    <source>
        <dbReference type="PROSITE-ProRule" id="PRU00552"/>
    </source>
</evidence>
<dbReference type="InterPro" id="IPR036875">
    <property type="entry name" value="Znf_CCHC_sf"/>
</dbReference>
<evidence type="ECO:0000259" key="15">
    <source>
        <dbReference type="PROSITE" id="PS51194"/>
    </source>
</evidence>
<dbReference type="Pfam" id="PF00098">
    <property type="entry name" value="zf-CCHC"/>
    <property type="match status" value="6"/>
</dbReference>
<dbReference type="Pfam" id="PF00270">
    <property type="entry name" value="DEAD"/>
    <property type="match status" value="1"/>
</dbReference>
<feature type="domain" description="CCHC-type" evidence="13">
    <location>
        <begin position="141"/>
        <end position="156"/>
    </location>
</feature>
<dbReference type="InterPro" id="IPR014001">
    <property type="entry name" value="Helicase_ATP-bd"/>
</dbReference>
<keyword evidence="4 11" id="KW-0378">Hydrolase</keyword>
<dbReference type="SMART" id="SM00490">
    <property type="entry name" value="HELICc"/>
    <property type="match status" value="1"/>
</dbReference>
<feature type="short sequence motif" description="Q motif" evidence="10">
    <location>
        <begin position="347"/>
        <end position="375"/>
    </location>
</feature>
<feature type="domain" description="Helicase ATP-binding" evidence="14">
    <location>
        <begin position="378"/>
        <end position="561"/>
    </location>
</feature>
<evidence type="ECO:0000256" key="1">
    <source>
        <dbReference type="ARBA" id="ARBA00010132"/>
    </source>
</evidence>
<keyword evidence="7" id="KW-0694">RNA-binding</keyword>
<dbReference type="InterPro" id="IPR001878">
    <property type="entry name" value="Znf_CCHC"/>
</dbReference>
<dbReference type="CDD" id="cd18787">
    <property type="entry name" value="SF2_C_DEAD"/>
    <property type="match status" value="1"/>
</dbReference>
<keyword evidence="9" id="KW-0862">Zinc</keyword>
<protein>
    <recommendedName>
        <fullName evidence="2">RNA helicase</fullName>
        <ecNumber evidence="2">3.6.4.13</ecNumber>
    </recommendedName>
</protein>
<feature type="region of interest" description="Disordered" evidence="12">
    <location>
        <begin position="1"/>
        <end position="140"/>
    </location>
</feature>
<comment type="caution">
    <text evidence="17">The sequence shown here is derived from an EMBL/GenBank/DDBJ whole genome shotgun (WGS) entry which is preliminary data.</text>
</comment>
<dbReference type="SUPFAM" id="SSF57756">
    <property type="entry name" value="Retrovirus zinc finger-like domains"/>
    <property type="match status" value="3"/>
</dbReference>
<dbReference type="PANTHER" id="PTHR47958">
    <property type="entry name" value="ATP-DEPENDENT RNA HELICASE DBP3"/>
    <property type="match status" value="1"/>
</dbReference>
<evidence type="ECO:0000256" key="5">
    <source>
        <dbReference type="ARBA" id="ARBA00022806"/>
    </source>
</evidence>
<feature type="compositionally biased region" description="Gly residues" evidence="12">
    <location>
        <begin position="120"/>
        <end position="139"/>
    </location>
</feature>
<evidence type="ECO:0000256" key="4">
    <source>
        <dbReference type="ARBA" id="ARBA00022801"/>
    </source>
</evidence>
<evidence type="ECO:0000256" key="9">
    <source>
        <dbReference type="PROSITE-ProRule" id="PRU00047"/>
    </source>
</evidence>
<feature type="domain" description="CCHC-type" evidence="13">
    <location>
        <begin position="167"/>
        <end position="182"/>
    </location>
</feature>
<organism evidence="17 18">
    <name type="scientific">Daphnia magna</name>
    <dbReference type="NCBI Taxonomy" id="35525"/>
    <lineage>
        <taxon>Eukaryota</taxon>
        <taxon>Metazoa</taxon>
        <taxon>Ecdysozoa</taxon>
        <taxon>Arthropoda</taxon>
        <taxon>Crustacea</taxon>
        <taxon>Branchiopoda</taxon>
        <taxon>Diplostraca</taxon>
        <taxon>Cladocera</taxon>
        <taxon>Anomopoda</taxon>
        <taxon>Daphniidae</taxon>
        <taxon>Daphnia</taxon>
    </lineage>
</organism>
<keyword evidence="9" id="KW-0863">Zinc-finger</keyword>
<feature type="domain" description="DEAD-box RNA helicase Q" evidence="16">
    <location>
        <begin position="347"/>
        <end position="375"/>
    </location>
</feature>
<evidence type="ECO:0000256" key="7">
    <source>
        <dbReference type="ARBA" id="ARBA00022884"/>
    </source>
</evidence>
<keyword evidence="3 11" id="KW-0547">Nucleotide-binding</keyword>
<dbReference type="InterPro" id="IPR000629">
    <property type="entry name" value="RNA-helicase_DEAD-box_CS"/>
</dbReference>
<dbReference type="Gene3D" id="4.10.60.10">
    <property type="entry name" value="Zinc finger, CCHC-type"/>
    <property type="match status" value="5"/>
</dbReference>
<dbReference type="InterPro" id="IPR001650">
    <property type="entry name" value="Helicase_C-like"/>
</dbReference>
<dbReference type="PROSITE" id="PS51194">
    <property type="entry name" value="HELICASE_CTER"/>
    <property type="match status" value="1"/>
</dbReference>
<evidence type="ECO:0000313" key="17">
    <source>
        <dbReference type="EMBL" id="KAK4015748.1"/>
    </source>
</evidence>
<feature type="domain" description="CCHC-type" evidence="13">
    <location>
        <begin position="194"/>
        <end position="209"/>
    </location>
</feature>
<dbReference type="PROSITE" id="PS51192">
    <property type="entry name" value="HELICASE_ATP_BIND_1"/>
    <property type="match status" value="1"/>
</dbReference>
<dbReference type="EC" id="3.6.4.13" evidence="2"/>
<comment type="catalytic activity">
    <reaction evidence="8">
        <text>ATP + H2O = ADP + phosphate + H(+)</text>
        <dbReference type="Rhea" id="RHEA:13065"/>
        <dbReference type="ChEBI" id="CHEBI:15377"/>
        <dbReference type="ChEBI" id="CHEBI:15378"/>
        <dbReference type="ChEBI" id="CHEBI:30616"/>
        <dbReference type="ChEBI" id="CHEBI:43474"/>
        <dbReference type="ChEBI" id="CHEBI:456216"/>
        <dbReference type="EC" id="3.6.4.13"/>
    </reaction>
</comment>
<dbReference type="InterPro" id="IPR044763">
    <property type="entry name" value="Ded1/Dbp1_DEADc"/>
</dbReference>
<evidence type="ECO:0000256" key="6">
    <source>
        <dbReference type="ARBA" id="ARBA00022840"/>
    </source>
</evidence>
<dbReference type="InterPro" id="IPR011545">
    <property type="entry name" value="DEAD/DEAH_box_helicase_dom"/>
</dbReference>
<feature type="compositionally biased region" description="Polar residues" evidence="12">
    <location>
        <begin position="12"/>
        <end position="22"/>
    </location>
</feature>
<feature type="domain" description="CCHC-type" evidence="13">
    <location>
        <begin position="274"/>
        <end position="290"/>
    </location>
</feature>
<dbReference type="EMBL" id="JAOYFB010000005">
    <property type="protein sequence ID" value="KAK4015748.1"/>
    <property type="molecule type" value="Genomic_DNA"/>
</dbReference>
<dbReference type="SUPFAM" id="SSF52540">
    <property type="entry name" value="P-loop containing nucleoside triphosphate hydrolases"/>
    <property type="match status" value="1"/>
</dbReference>
<dbReference type="PROSITE" id="PS00039">
    <property type="entry name" value="DEAD_ATP_HELICASE"/>
    <property type="match status" value="1"/>
</dbReference>
<dbReference type="SMART" id="SM00343">
    <property type="entry name" value="ZnF_C2HC"/>
    <property type="match status" value="6"/>
</dbReference>
<evidence type="ECO:0000256" key="2">
    <source>
        <dbReference type="ARBA" id="ARBA00012552"/>
    </source>
</evidence>
<keyword evidence="9" id="KW-0479">Metal-binding</keyword>
<evidence type="ECO:0000313" key="18">
    <source>
        <dbReference type="Proteomes" id="UP001234178"/>
    </source>
</evidence>
<keyword evidence="6 11" id="KW-0067">ATP-binding</keyword>
<dbReference type="PROSITE" id="PS50158">
    <property type="entry name" value="ZF_CCHC"/>
    <property type="match status" value="6"/>
</dbReference>
<comment type="similarity">
    <text evidence="1">Belongs to the DEAD box helicase family. DDX4/VASA subfamily.</text>
</comment>
<evidence type="ECO:0000256" key="8">
    <source>
        <dbReference type="ARBA" id="ARBA00047984"/>
    </source>
</evidence>
<evidence type="ECO:0000259" key="16">
    <source>
        <dbReference type="PROSITE" id="PS51195"/>
    </source>
</evidence>
<evidence type="ECO:0000256" key="11">
    <source>
        <dbReference type="RuleBase" id="RU000492"/>
    </source>
</evidence>
<keyword evidence="5 11" id="KW-0347">Helicase</keyword>
<dbReference type="CDD" id="cd17967">
    <property type="entry name" value="DEADc_DDX3_DDX4"/>
    <property type="match status" value="1"/>
</dbReference>
<keyword evidence="18" id="KW-1185">Reference proteome</keyword>
<evidence type="ECO:0000256" key="3">
    <source>
        <dbReference type="ARBA" id="ARBA00022741"/>
    </source>
</evidence>
<dbReference type="Proteomes" id="UP001234178">
    <property type="component" value="Unassembled WGS sequence"/>
</dbReference>
<dbReference type="InterPro" id="IPR014014">
    <property type="entry name" value="RNA_helicase_DEAD_Q_motif"/>
</dbReference>
<dbReference type="Gene3D" id="3.40.50.300">
    <property type="entry name" value="P-loop containing nucleotide triphosphate hydrolases"/>
    <property type="match status" value="2"/>
</dbReference>
<sequence length="779" mass="82392">MGDDWDEVICSAPSQSSAGGSWNNNNNQTGIKPPAGRGRGAAALASQMNSVKISSDDEWGVGVKAEKPVPSSNGWDAPAPKAGNSSDWGAPASTAPASSGGWNAPESTSQFKNDFDDQPRGGGWGSSGANGLKSTGGGRPCHKCGEEGHMARECPKGGGGGGGSRACHKCGEEGHFSRECPQAGGGGGSGPRTCHKCGEEGHFSRECPQGGGGGGGGGSRACHKCGEEGHFSRECPQGGGGGGSGPRTCHKCGEEGHISRDCPQGGGGGGGDSKCFKCHEAGHTSKDCPNPFSELTEDGKPREQYIPEAVTCDEKELFKGIVCGERFNNFDKVVLQVTGKDVPQYITSFEEAGLRPLLLQNIKNSGYIKPTPVQKASIAVILAKRDLIACAVTGSGKTAAYLVPVMNILLEQGVAGASHGMLQKPEVVIVAPTRELAIQIHREACKFSYNSVLKSVIIYGGTVVNHQRSNLQAGCNILVATAGRLKDFLDRGIFDFTAVKFLILDEADRMLDMGFGPDIEKMVNHPTMPPKGIRRVCMFSATFPDEVQALAATYMEDYIFVTTGIVGGTNPDVEQLFFQCSKRDKRTKLMEVLQDLGDAKTIVFVDSKKTADFVAAFLCNNNLQSTSIHGDRLQSQREQALRDFKNGVRNILVATNVAARGLDIAGVNYVVNYDLPTDIEEYVHRVGRTGRVGNIGKSISFFDDEKDGPNVGKFVSLLTKSNADVPPFMQAMVSGVSGMGYDFGAPSSHGGFASRDVRRFGDKPGMAAALPTEAEESWD</sequence>
<dbReference type="InterPro" id="IPR027417">
    <property type="entry name" value="P-loop_NTPase"/>
</dbReference>
<dbReference type="Pfam" id="PF00271">
    <property type="entry name" value="Helicase_C"/>
    <property type="match status" value="1"/>
</dbReference>
<accession>A0ABQ9ZS42</accession>
<proteinExistence type="inferred from homology"/>
<feature type="compositionally biased region" description="Low complexity" evidence="12">
    <location>
        <begin position="89"/>
        <end position="101"/>
    </location>
</feature>
<evidence type="ECO:0000259" key="13">
    <source>
        <dbReference type="PROSITE" id="PS50158"/>
    </source>
</evidence>
<evidence type="ECO:0000259" key="14">
    <source>
        <dbReference type="PROSITE" id="PS51192"/>
    </source>
</evidence>
<evidence type="ECO:0000256" key="12">
    <source>
        <dbReference type="SAM" id="MobiDB-lite"/>
    </source>
</evidence>
<dbReference type="PROSITE" id="PS51195">
    <property type="entry name" value="Q_MOTIF"/>
    <property type="match status" value="1"/>
</dbReference>
<feature type="domain" description="CCHC-type" evidence="13">
    <location>
        <begin position="249"/>
        <end position="264"/>
    </location>
</feature>
<reference evidence="17 18" key="1">
    <citation type="journal article" date="2023" name="Nucleic Acids Res.">
        <title>The hologenome of Daphnia magna reveals possible DNA methylation and microbiome-mediated evolution of the host genome.</title>
        <authorList>
            <person name="Chaturvedi A."/>
            <person name="Li X."/>
            <person name="Dhandapani V."/>
            <person name="Marshall H."/>
            <person name="Kissane S."/>
            <person name="Cuenca-Cambronero M."/>
            <person name="Asole G."/>
            <person name="Calvet F."/>
            <person name="Ruiz-Romero M."/>
            <person name="Marangio P."/>
            <person name="Guigo R."/>
            <person name="Rago D."/>
            <person name="Mirbahai L."/>
            <person name="Eastwood N."/>
            <person name="Colbourne J.K."/>
            <person name="Zhou J."/>
            <person name="Mallon E."/>
            <person name="Orsini L."/>
        </authorList>
    </citation>
    <scope>NUCLEOTIDE SEQUENCE [LARGE SCALE GENOMIC DNA]</scope>
    <source>
        <strain evidence="17">LRV0_1</strain>
    </source>
</reference>
<feature type="domain" description="Helicase C-terminal" evidence="15">
    <location>
        <begin position="572"/>
        <end position="733"/>
    </location>
</feature>
<name>A0ABQ9ZS42_9CRUS</name>